<dbReference type="InterPro" id="IPR000577">
    <property type="entry name" value="Carb_kinase_FGGY"/>
</dbReference>
<accession>A0ABW9GJZ8</accession>
<evidence type="ECO:0000256" key="2">
    <source>
        <dbReference type="ARBA" id="ARBA00022629"/>
    </source>
</evidence>
<feature type="domain" description="Carbohydrate kinase FGGY N-terminal" evidence="5">
    <location>
        <begin position="4"/>
        <end position="242"/>
    </location>
</feature>
<dbReference type="RefSeq" id="WP_408905660.1">
    <property type="nucleotide sequence ID" value="NZ_JAROCE010000003.1"/>
</dbReference>
<dbReference type="Pfam" id="PF02782">
    <property type="entry name" value="FGGY_C"/>
    <property type="match status" value="1"/>
</dbReference>
<keyword evidence="4 7" id="KW-0418">Kinase</keyword>
<evidence type="ECO:0000313" key="8">
    <source>
        <dbReference type="Proteomes" id="UP001630303"/>
    </source>
</evidence>
<organism evidence="7 8">
    <name type="scientific">Microbacterium mcarthurae</name>
    <dbReference type="NCBI Taxonomy" id="3035918"/>
    <lineage>
        <taxon>Bacteria</taxon>
        <taxon>Bacillati</taxon>
        <taxon>Actinomycetota</taxon>
        <taxon>Actinomycetes</taxon>
        <taxon>Micrococcales</taxon>
        <taxon>Microbacteriaceae</taxon>
        <taxon>Microbacterium</taxon>
    </lineage>
</organism>
<dbReference type="InterPro" id="IPR043129">
    <property type="entry name" value="ATPase_NBD"/>
</dbReference>
<evidence type="ECO:0000259" key="5">
    <source>
        <dbReference type="Pfam" id="PF00370"/>
    </source>
</evidence>
<evidence type="ECO:0000256" key="4">
    <source>
        <dbReference type="ARBA" id="ARBA00022777"/>
    </source>
</evidence>
<dbReference type="Gene3D" id="3.30.420.40">
    <property type="match status" value="2"/>
</dbReference>
<dbReference type="InterPro" id="IPR050406">
    <property type="entry name" value="FGGY_Carb_Kinase"/>
</dbReference>
<evidence type="ECO:0000259" key="6">
    <source>
        <dbReference type="Pfam" id="PF02782"/>
    </source>
</evidence>
<dbReference type="EMBL" id="JAROCE010000003">
    <property type="protein sequence ID" value="MFM2720905.1"/>
    <property type="molecule type" value="Genomic_DNA"/>
</dbReference>
<dbReference type="PANTHER" id="PTHR43095:SF5">
    <property type="entry name" value="XYLULOSE KINASE"/>
    <property type="match status" value="1"/>
</dbReference>
<evidence type="ECO:0000256" key="1">
    <source>
        <dbReference type="ARBA" id="ARBA00009156"/>
    </source>
</evidence>
<evidence type="ECO:0000313" key="7">
    <source>
        <dbReference type="EMBL" id="MFM2720905.1"/>
    </source>
</evidence>
<name>A0ABW9GJZ8_9MICO</name>
<dbReference type="SUPFAM" id="SSF53067">
    <property type="entry name" value="Actin-like ATPase domain"/>
    <property type="match status" value="2"/>
</dbReference>
<feature type="domain" description="Carbohydrate kinase FGGY C-terminal" evidence="6">
    <location>
        <begin position="268"/>
        <end position="441"/>
    </location>
</feature>
<dbReference type="PIRSF" id="PIRSF000538">
    <property type="entry name" value="GlpK"/>
    <property type="match status" value="1"/>
</dbReference>
<dbReference type="PANTHER" id="PTHR43095">
    <property type="entry name" value="SUGAR KINASE"/>
    <property type="match status" value="1"/>
</dbReference>
<sequence>MSDIVLGIDCSTTGAKCVAWDRHGRAVAQGRSEMPLSIPQPGWGEQDPEDWWRATVRAVRACVRTVGPDRIRALSITHQRESFALMDAEDRPVRPAMLWLDSRAGDQVDRVGTQRIHELTGKPPNPTPALYKLHWLSENEPESLALTAHIADVHAYLVHRMTGEWVTSIASADPLGILDLAAGDYSDEILAGLGLDRSVLPRLVEPGTSLRGLRAEEAAELGLTTDVLVVAGSGDGQSAGLGAAVCGEGDAYLNIGTGLVSGCFGARFHPHTSYRAMSGAIPRTVSNEMFVGAGTFMVTWFLHEIAAGEPAGVVREDWWEEQARTVSAGAEGLFVVPYWNGQLTPTWDHRARGTMVGFGGVHTRAHIYRAILEGIAFELRWCLERAEEHFPAPVTEFVAMGGGARSDLWCQIFADVLRRPVVLAGHDEATALGVGILAAVGAGLFPGIPEAVAAMTRRGRRYDPDPAAAARYDDLFHAYGAIYPALRPVFPRIAEVAHV</sequence>
<keyword evidence="8" id="KW-1185">Reference proteome</keyword>
<keyword evidence="2" id="KW-0119">Carbohydrate metabolism</keyword>
<keyword evidence="3" id="KW-0808">Transferase</keyword>
<dbReference type="InterPro" id="IPR018485">
    <property type="entry name" value="FGGY_C"/>
</dbReference>
<dbReference type="Proteomes" id="UP001630303">
    <property type="component" value="Unassembled WGS sequence"/>
</dbReference>
<evidence type="ECO:0000256" key="3">
    <source>
        <dbReference type="ARBA" id="ARBA00022679"/>
    </source>
</evidence>
<comment type="similarity">
    <text evidence="1">Belongs to the FGGY kinase family.</text>
</comment>
<dbReference type="Pfam" id="PF00370">
    <property type="entry name" value="FGGY_N"/>
    <property type="match status" value="1"/>
</dbReference>
<dbReference type="InterPro" id="IPR018484">
    <property type="entry name" value="FGGY_N"/>
</dbReference>
<reference evidence="7 8" key="1">
    <citation type="submission" date="2023-03" db="EMBL/GenBank/DDBJ databases">
        <title>MT1 and MT2 Draft Genomes of Novel Species.</title>
        <authorList>
            <person name="Venkateswaran K."/>
        </authorList>
    </citation>
    <scope>NUCLEOTIDE SEQUENCE [LARGE SCALE GENOMIC DNA]</scope>
    <source>
        <strain evidence="7 8">IF8SW-P5</strain>
    </source>
</reference>
<keyword evidence="2" id="KW-0859">Xylose metabolism</keyword>
<dbReference type="CDD" id="cd07779">
    <property type="entry name" value="ASKHA_NBD_FGGY_YgcE-like"/>
    <property type="match status" value="1"/>
</dbReference>
<gene>
    <name evidence="7" type="ORF">P5G46_10370</name>
</gene>
<comment type="caution">
    <text evidence="7">The sequence shown here is derived from an EMBL/GenBank/DDBJ whole genome shotgun (WGS) entry which is preliminary data.</text>
</comment>
<dbReference type="GO" id="GO:0016301">
    <property type="term" value="F:kinase activity"/>
    <property type="evidence" value="ECO:0007669"/>
    <property type="project" value="UniProtKB-KW"/>
</dbReference>
<proteinExistence type="inferred from homology"/>
<protein>
    <submittedName>
        <fullName evidence="7">FGGY-family carbohydrate kinase</fullName>
    </submittedName>
</protein>